<feature type="compositionally biased region" description="Low complexity" evidence="5">
    <location>
        <begin position="269"/>
        <end position="281"/>
    </location>
</feature>
<dbReference type="InterPro" id="IPR011701">
    <property type="entry name" value="MFS"/>
</dbReference>
<sequence>MTGDSIASSLDANHEVERVEKARKRTLGNVRLRHHETGEIILIPTPSSDPNDPLNWPQWYKYYMATVICVAMMMCNFLAAGPSIAMVSITMEFFPGAHPGRNPRLFGMSVAKVAYFFTTTALLQGVGNFIWVPIANKYGRRSTYVFSYVIYFATALWLSFEHSYGAFLAGRILMGFGAGAAETVAPITIADIFFLHERGTVMAFYSSFLAVGAAIGLVISGLITINHHWRVIFLVASALIGLVLLVAFFAFPETAYIREAPRSDDESSAPEPLSSSEKAAAVSSTRASDVEQTSRPVPAKMTYLQSLKIFHKTLTNENLFKLVVRPFGLICLPPVLWAALVEAATIGFLVAMTSNVEVAFEATYHFKSWQVGLCFISAVIGSLIGIPAGGKFGDQVADWFTQRNGGIRDPEMRLPAMIPCLITAPLGLILFGVGIEHKLHWICSTIGIGLLNFAIVQGTNVALVYVIDAYRPVAGEITLTVMGFKSLFGFLLSFYTNTWVAQSGYQNAYGTMAAISAAVLLGWIPLYFWGKKIRHVTWQWPVISYIHWSDDREVGE</sequence>
<comment type="subcellular location">
    <subcellularLocation>
        <location evidence="1">Membrane</location>
        <topology evidence="1">Multi-pass membrane protein</topology>
    </subcellularLocation>
</comment>
<feature type="transmembrane region" description="Helical" evidence="6">
    <location>
        <begin position="439"/>
        <end position="465"/>
    </location>
</feature>
<evidence type="ECO:0000256" key="1">
    <source>
        <dbReference type="ARBA" id="ARBA00004141"/>
    </source>
</evidence>
<feature type="transmembrane region" description="Helical" evidence="6">
    <location>
        <begin position="369"/>
        <end position="393"/>
    </location>
</feature>
<feature type="domain" description="Major facilitator superfamily (MFS) profile" evidence="7">
    <location>
        <begin position="64"/>
        <end position="534"/>
    </location>
</feature>
<evidence type="ECO:0000256" key="4">
    <source>
        <dbReference type="ARBA" id="ARBA00023136"/>
    </source>
</evidence>
<feature type="transmembrane region" description="Helical" evidence="6">
    <location>
        <begin position="172"/>
        <end position="195"/>
    </location>
</feature>
<evidence type="ECO:0000256" key="5">
    <source>
        <dbReference type="SAM" id="MobiDB-lite"/>
    </source>
</evidence>
<evidence type="ECO:0000313" key="9">
    <source>
        <dbReference type="Proteomes" id="UP001628179"/>
    </source>
</evidence>
<keyword evidence="2 6" id="KW-0812">Transmembrane</keyword>
<evidence type="ECO:0000259" key="7">
    <source>
        <dbReference type="PROSITE" id="PS50850"/>
    </source>
</evidence>
<keyword evidence="9" id="KW-1185">Reference proteome</keyword>
<dbReference type="InterPro" id="IPR020846">
    <property type="entry name" value="MFS_dom"/>
</dbReference>
<organism evidence="8 9">
    <name type="scientific">Madurella fahalii</name>
    <dbReference type="NCBI Taxonomy" id="1157608"/>
    <lineage>
        <taxon>Eukaryota</taxon>
        <taxon>Fungi</taxon>
        <taxon>Dikarya</taxon>
        <taxon>Ascomycota</taxon>
        <taxon>Pezizomycotina</taxon>
        <taxon>Sordariomycetes</taxon>
        <taxon>Sordariomycetidae</taxon>
        <taxon>Sordariales</taxon>
        <taxon>Sordariales incertae sedis</taxon>
        <taxon>Madurella</taxon>
    </lineage>
</organism>
<dbReference type="Proteomes" id="UP001628179">
    <property type="component" value="Unassembled WGS sequence"/>
</dbReference>
<feature type="transmembrane region" description="Helical" evidence="6">
    <location>
        <begin position="62"/>
        <end position="85"/>
    </location>
</feature>
<accession>A0ABQ0FY30</accession>
<feature type="compositionally biased region" description="Polar residues" evidence="5">
    <location>
        <begin position="282"/>
        <end position="294"/>
    </location>
</feature>
<evidence type="ECO:0000313" key="8">
    <source>
        <dbReference type="EMBL" id="GAB1310393.1"/>
    </source>
</evidence>
<keyword evidence="4 6" id="KW-0472">Membrane</keyword>
<feature type="transmembrane region" description="Helical" evidence="6">
    <location>
        <begin position="414"/>
        <end position="433"/>
    </location>
</feature>
<feature type="region of interest" description="Disordered" evidence="5">
    <location>
        <begin position="262"/>
        <end position="294"/>
    </location>
</feature>
<dbReference type="EMBL" id="BAAFSV010000001">
    <property type="protein sequence ID" value="GAB1310393.1"/>
    <property type="molecule type" value="Genomic_DNA"/>
</dbReference>
<dbReference type="PANTHER" id="PTHR23502">
    <property type="entry name" value="MAJOR FACILITATOR SUPERFAMILY"/>
    <property type="match status" value="1"/>
</dbReference>
<reference evidence="8 9" key="1">
    <citation type="submission" date="2024-09" db="EMBL/GenBank/DDBJ databases">
        <title>Itraconazole resistance in Madurella fahalii resulting from another homologue of gene encoding cytochrome P450 14-alpha sterol demethylase (CYP51).</title>
        <authorList>
            <person name="Yoshioka I."/>
            <person name="Fahal A.H."/>
            <person name="Kaneko S."/>
            <person name="Yaguchi T."/>
        </authorList>
    </citation>
    <scope>NUCLEOTIDE SEQUENCE [LARGE SCALE GENOMIC DNA]</scope>
    <source>
        <strain evidence="8 9">IFM 68171</strain>
    </source>
</reference>
<dbReference type="GeneID" id="98171348"/>
<comment type="caution">
    <text evidence="8">The sequence shown here is derived from an EMBL/GenBank/DDBJ whole genome shotgun (WGS) entry which is preliminary data.</text>
</comment>
<feature type="transmembrane region" description="Helical" evidence="6">
    <location>
        <begin position="202"/>
        <end position="225"/>
    </location>
</feature>
<feature type="transmembrane region" description="Helical" evidence="6">
    <location>
        <begin position="231"/>
        <end position="251"/>
    </location>
</feature>
<dbReference type="PANTHER" id="PTHR23502:SF34">
    <property type="entry name" value="PROTEIN HOL1"/>
    <property type="match status" value="1"/>
</dbReference>
<name>A0ABQ0FY30_9PEZI</name>
<evidence type="ECO:0000256" key="6">
    <source>
        <dbReference type="SAM" id="Phobius"/>
    </source>
</evidence>
<dbReference type="SUPFAM" id="SSF103473">
    <property type="entry name" value="MFS general substrate transporter"/>
    <property type="match status" value="1"/>
</dbReference>
<dbReference type="Pfam" id="PF07690">
    <property type="entry name" value="MFS_1"/>
    <property type="match status" value="1"/>
</dbReference>
<protein>
    <submittedName>
        <fullName evidence="8">Major facilitator superfamily (MFS) profile domain-containing protein</fullName>
    </submittedName>
</protein>
<feature type="transmembrane region" description="Helical" evidence="6">
    <location>
        <begin position="327"/>
        <end position="349"/>
    </location>
</feature>
<evidence type="ECO:0000256" key="3">
    <source>
        <dbReference type="ARBA" id="ARBA00022989"/>
    </source>
</evidence>
<dbReference type="PROSITE" id="PS50850">
    <property type="entry name" value="MFS"/>
    <property type="match status" value="1"/>
</dbReference>
<keyword evidence="3 6" id="KW-1133">Transmembrane helix</keyword>
<feature type="transmembrane region" description="Helical" evidence="6">
    <location>
        <begin position="477"/>
        <end position="496"/>
    </location>
</feature>
<gene>
    <name evidence="8" type="ORF">MFIFM68171_00603</name>
</gene>
<evidence type="ECO:0000256" key="2">
    <source>
        <dbReference type="ARBA" id="ARBA00022692"/>
    </source>
</evidence>
<dbReference type="Gene3D" id="1.20.1250.20">
    <property type="entry name" value="MFS general substrate transporter like domains"/>
    <property type="match status" value="1"/>
</dbReference>
<feature type="transmembrane region" description="Helical" evidence="6">
    <location>
        <begin position="508"/>
        <end position="529"/>
    </location>
</feature>
<feature type="transmembrane region" description="Helical" evidence="6">
    <location>
        <begin position="105"/>
        <end position="131"/>
    </location>
</feature>
<dbReference type="InterPro" id="IPR036259">
    <property type="entry name" value="MFS_trans_sf"/>
</dbReference>
<dbReference type="RefSeq" id="XP_070912126.1">
    <property type="nucleotide sequence ID" value="XM_071056025.1"/>
</dbReference>
<proteinExistence type="predicted"/>
<feature type="transmembrane region" description="Helical" evidence="6">
    <location>
        <begin position="143"/>
        <end position="160"/>
    </location>
</feature>